<feature type="domain" description="CBS" evidence="2">
    <location>
        <begin position="358"/>
        <end position="415"/>
    </location>
</feature>
<comment type="caution">
    <text evidence="3">The sequence shown here is derived from an EMBL/GenBank/DDBJ whole genome shotgun (WGS) entry which is preliminary data.</text>
</comment>
<evidence type="ECO:0000256" key="1">
    <source>
        <dbReference type="PROSITE-ProRule" id="PRU00703"/>
    </source>
</evidence>
<dbReference type="RefSeq" id="WP_212904111.1">
    <property type="nucleotide sequence ID" value="NZ_BOPZ01000017.1"/>
</dbReference>
<dbReference type="InterPro" id="IPR046342">
    <property type="entry name" value="CBS_dom_sf"/>
</dbReference>
<dbReference type="InterPro" id="IPR027275">
    <property type="entry name" value="PRC-brl_dom"/>
</dbReference>
<dbReference type="Gene3D" id="1.25.60.10">
    <property type="entry name" value="MgtE N-terminal domain-like"/>
    <property type="match status" value="1"/>
</dbReference>
<dbReference type="Pfam" id="PF03448">
    <property type="entry name" value="MgtE_N"/>
    <property type="match status" value="1"/>
</dbReference>
<dbReference type="PROSITE" id="PS51371">
    <property type="entry name" value="CBS"/>
    <property type="match status" value="2"/>
</dbReference>
<dbReference type="SMART" id="SM00116">
    <property type="entry name" value="CBS"/>
    <property type="match status" value="2"/>
</dbReference>
<dbReference type="InterPro" id="IPR006668">
    <property type="entry name" value="Mg_transptr_MgtE_intracell_dom"/>
</dbReference>
<dbReference type="PANTHER" id="PTHR43773:SF1">
    <property type="entry name" value="MAGNESIUM TRANSPORTER MGTE"/>
    <property type="match status" value="1"/>
</dbReference>
<evidence type="ECO:0000313" key="4">
    <source>
        <dbReference type="Proteomes" id="UP000679179"/>
    </source>
</evidence>
<dbReference type="SUPFAM" id="SSF54631">
    <property type="entry name" value="CBS-domain pair"/>
    <property type="match status" value="1"/>
</dbReference>
<dbReference type="PANTHER" id="PTHR43773">
    <property type="entry name" value="MAGNESIUM TRANSPORTER MGTE"/>
    <property type="match status" value="1"/>
</dbReference>
<dbReference type="GO" id="GO:0016020">
    <property type="term" value="C:membrane"/>
    <property type="evidence" value="ECO:0007669"/>
    <property type="project" value="InterPro"/>
</dbReference>
<dbReference type="SMART" id="SM00924">
    <property type="entry name" value="MgtE_N"/>
    <property type="match status" value="1"/>
</dbReference>
<protein>
    <submittedName>
        <fullName evidence="3">Membrane protein</fullName>
    </submittedName>
</protein>
<proteinExistence type="predicted"/>
<dbReference type="EMBL" id="BOPZ01000017">
    <property type="protein sequence ID" value="GIM29411.1"/>
    <property type="molecule type" value="Genomic_DNA"/>
</dbReference>
<reference evidence="3" key="1">
    <citation type="submission" date="2021-03" db="EMBL/GenBank/DDBJ databases">
        <title>Taxonomic study of Clostridium polyendosporum from meadow-gley soil under rice.</title>
        <authorList>
            <person name="Kobayashi H."/>
            <person name="Tanizawa Y."/>
            <person name="Yagura M."/>
        </authorList>
    </citation>
    <scope>NUCLEOTIDE SEQUENCE</scope>
    <source>
        <strain evidence="3">JCM 30710</strain>
    </source>
</reference>
<dbReference type="Proteomes" id="UP000679179">
    <property type="component" value="Unassembled WGS sequence"/>
</dbReference>
<accession>A0A919S170</accession>
<dbReference type="InterPro" id="IPR000644">
    <property type="entry name" value="CBS_dom"/>
</dbReference>
<dbReference type="InterPro" id="IPR006669">
    <property type="entry name" value="MgtE_transporter"/>
</dbReference>
<evidence type="ECO:0000313" key="3">
    <source>
        <dbReference type="EMBL" id="GIM29411.1"/>
    </source>
</evidence>
<gene>
    <name evidence="3" type="ORF">CPJCM30710_20770</name>
</gene>
<dbReference type="Pfam" id="PF00571">
    <property type="entry name" value="CBS"/>
    <property type="match status" value="2"/>
</dbReference>
<sequence>MKKLSMFLYSSILNKKIYDEFDEVLGILKDVYVTTEDGYPRIIGYKVKTDGIIFDYEFRNIVIYVNDNNKIRIQTRGSKEIIPRKYTYLLYQHLMDKKIVDINDKKVVRVNDLRIAEIAGEYRVVAVETGDLARYRRMGIENLAKICFKVLRKEAKDTVLMWDDVETLEMVNDNLKISVPYKKLSTLHPADLADILEELDDKQRRQIFETLDEDLVADTLEEIEPEFKGAIIRDLSESKAAEILENMPNDEIADLLDELDDEEREKILITLESEDAEEVKELLGYEDETVGSIMNKDFISFNIDVTVGETIDLIREIQPDEEVMYYVYITDEEEKLQGVVSLRDLIMHNSSAKLKDIMNTSIIKIKYDMSIDNAIELATKYDLLSIPVVDDEDKLVGIVLIHDIIDEYLLPSWKKKYKKAV</sequence>
<dbReference type="Pfam" id="PF05239">
    <property type="entry name" value="PRC"/>
    <property type="match status" value="1"/>
</dbReference>
<dbReference type="GO" id="GO:0015095">
    <property type="term" value="F:magnesium ion transmembrane transporter activity"/>
    <property type="evidence" value="ECO:0007669"/>
    <property type="project" value="InterPro"/>
</dbReference>
<evidence type="ECO:0000259" key="2">
    <source>
        <dbReference type="PROSITE" id="PS51371"/>
    </source>
</evidence>
<keyword evidence="1" id="KW-0129">CBS domain</keyword>
<dbReference type="Gene3D" id="3.10.580.10">
    <property type="entry name" value="CBS-domain"/>
    <property type="match status" value="1"/>
</dbReference>
<dbReference type="AlphaFoldDB" id="A0A919S170"/>
<name>A0A919S170_9CLOT</name>
<keyword evidence="4" id="KW-1185">Reference proteome</keyword>
<dbReference type="InterPro" id="IPR038076">
    <property type="entry name" value="MgtE_N_sf"/>
</dbReference>
<dbReference type="SUPFAM" id="SSF158791">
    <property type="entry name" value="MgtE N-terminal domain-like"/>
    <property type="match status" value="1"/>
</dbReference>
<organism evidence="3 4">
    <name type="scientific">Clostridium polyendosporum</name>
    <dbReference type="NCBI Taxonomy" id="69208"/>
    <lineage>
        <taxon>Bacteria</taxon>
        <taxon>Bacillati</taxon>
        <taxon>Bacillota</taxon>
        <taxon>Clostridia</taxon>
        <taxon>Eubacteriales</taxon>
        <taxon>Clostridiaceae</taxon>
        <taxon>Clostridium</taxon>
    </lineage>
</organism>
<feature type="domain" description="CBS" evidence="2">
    <location>
        <begin position="294"/>
        <end position="357"/>
    </location>
</feature>
<dbReference type="CDD" id="cd04606">
    <property type="entry name" value="CBS_pair_Mg_transporter"/>
    <property type="match status" value="1"/>
</dbReference>